<evidence type="ECO:0000313" key="2">
    <source>
        <dbReference type="EMBL" id="KZT10079.1"/>
    </source>
</evidence>
<dbReference type="GeneID" id="63819627"/>
<gene>
    <name evidence="2" type="ORF">LAESUDRAFT_471647</name>
</gene>
<feature type="compositionally biased region" description="Basic residues" evidence="1">
    <location>
        <begin position="264"/>
        <end position="274"/>
    </location>
</feature>
<sequence>MASNDIAMDLEILFGPPPAQPQAPAPSAIPSVPIGTDDPPALQALAQAVNAINGLAGTQITFAANQASIQAVLGNLGMFLQGAALASGTTTSSAIRFKDPHTFNGTLVAVETFLTDLQMPCTSLVANSCQTFDVSAVMLRMLSLGIIGIVDYHLNAAYDKLAIMWYIPPYCPENIIEKSSMIPAVDPPIGLILMLTQMVSGQKSPTPPSVDPPFRLILMLAKKVIDANAVVKVHPEEFIEIKDKSKGRRRRRRTLRSRTMTRSTRTRMKSKRRAGSTDAVA</sequence>
<feature type="region of interest" description="Disordered" evidence="1">
    <location>
        <begin position="15"/>
        <end position="34"/>
    </location>
</feature>
<protein>
    <submittedName>
        <fullName evidence="2">Uncharacterized protein</fullName>
    </submittedName>
</protein>
<evidence type="ECO:0000313" key="3">
    <source>
        <dbReference type="Proteomes" id="UP000076871"/>
    </source>
</evidence>
<dbReference type="AlphaFoldDB" id="A0A165GAP3"/>
<reference evidence="2 3" key="1">
    <citation type="journal article" date="2016" name="Mol. Biol. Evol.">
        <title>Comparative Genomics of Early-Diverging Mushroom-Forming Fungi Provides Insights into the Origins of Lignocellulose Decay Capabilities.</title>
        <authorList>
            <person name="Nagy L.G."/>
            <person name="Riley R."/>
            <person name="Tritt A."/>
            <person name="Adam C."/>
            <person name="Daum C."/>
            <person name="Floudas D."/>
            <person name="Sun H."/>
            <person name="Yadav J.S."/>
            <person name="Pangilinan J."/>
            <person name="Larsson K.H."/>
            <person name="Matsuura K."/>
            <person name="Barry K."/>
            <person name="Labutti K."/>
            <person name="Kuo R."/>
            <person name="Ohm R.A."/>
            <person name="Bhattacharya S.S."/>
            <person name="Shirouzu T."/>
            <person name="Yoshinaga Y."/>
            <person name="Martin F.M."/>
            <person name="Grigoriev I.V."/>
            <person name="Hibbett D.S."/>
        </authorList>
    </citation>
    <scope>NUCLEOTIDE SEQUENCE [LARGE SCALE GENOMIC DNA]</scope>
    <source>
        <strain evidence="2 3">93-53</strain>
    </source>
</reference>
<feature type="region of interest" description="Disordered" evidence="1">
    <location>
        <begin position="244"/>
        <end position="281"/>
    </location>
</feature>
<accession>A0A165GAP3</accession>
<feature type="compositionally biased region" description="Low complexity" evidence="1">
    <location>
        <begin position="25"/>
        <end position="34"/>
    </location>
</feature>
<keyword evidence="3" id="KW-1185">Reference proteome</keyword>
<feature type="compositionally biased region" description="Pro residues" evidence="1">
    <location>
        <begin position="15"/>
        <end position="24"/>
    </location>
</feature>
<dbReference type="Proteomes" id="UP000076871">
    <property type="component" value="Unassembled WGS sequence"/>
</dbReference>
<dbReference type="InParanoid" id="A0A165GAP3"/>
<organism evidence="2 3">
    <name type="scientific">Laetiporus sulphureus 93-53</name>
    <dbReference type="NCBI Taxonomy" id="1314785"/>
    <lineage>
        <taxon>Eukaryota</taxon>
        <taxon>Fungi</taxon>
        <taxon>Dikarya</taxon>
        <taxon>Basidiomycota</taxon>
        <taxon>Agaricomycotina</taxon>
        <taxon>Agaricomycetes</taxon>
        <taxon>Polyporales</taxon>
        <taxon>Laetiporus</taxon>
    </lineage>
</organism>
<evidence type="ECO:0000256" key="1">
    <source>
        <dbReference type="SAM" id="MobiDB-lite"/>
    </source>
</evidence>
<dbReference type="STRING" id="1314785.A0A165GAP3"/>
<proteinExistence type="predicted"/>
<dbReference type="EMBL" id="KV427610">
    <property type="protein sequence ID" value="KZT10079.1"/>
    <property type="molecule type" value="Genomic_DNA"/>
</dbReference>
<name>A0A165GAP3_9APHY</name>
<dbReference type="RefSeq" id="XP_040767819.1">
    <property type="nucleotide sequence ID" value="XM_040902596.1"/>
</dbReference>
<dbReference type="OrthoDB" id="10568250at2759"/>
<feature type="compositionally biased region" description="Basic residues" evidence="1">
    <location>
        <begin position="245"/>
        <end position="256"/>
    </location>
</feature>